<evidence type="ECO:0000313" key="4">
    <source>
        <dbReference type="Proteomes" id="UP000775872"/>
    </source>
</evidence>
<proteinExistence type="predicted"/>
<dbReference type="Pfam" id="PF11951">
    <property type="entry name" value="Fungal_trans_2"/>
    <property type="match status" value="1"/>
</dbReference>
<dbReference type="InterPro" id="IPR021858">
    <property type="entry name" value="Fun_TF"/>
</dbReference>
<dbReference type="EMBL" id="CABFOC020000050">
    <property type="protein sequence ID" value="CAH0054581.1"/>
    <property type="molecule type" value="Genomic_DNA"/>
</dbReference>
<comment type="caution">
    <text evidence="3">The sequence shown here is derived from an EMBL/GenBank/DDBJ whole genome shotgun (WGS) entry which is preliminary data.</text>
</comment>
<evidence type="ECO:0000313" key="3">
    <source>
        <dbReference type="EMBL" id="CAH0054581.1"/>
    </source>
</evidence>
<dbReference type="AlphaFoldDB" id="A0A9N9ZFI7"/>
<evidence type="ECO:0000256" key="2">
    <source>
        <dbReference type="ARBA" id="ARBA00023242"/>
    </source>
</evidence>
<dbReference type="PANTHER" id="PTHR37534:SF46">
    <property type="entry name" value="ZN(II)2CYS6 TRANSCRIPTION FACTOR (EUROFUNG)"/>
    <property type="match status" value="1"/>
</dbReference>
<name>A0A9N9ZFI7_9HYPO</name>
<gene>
    <name evidence="3" type="ORF">CSOL1703_00016646</name>
</gene>
<sequence>MADGEIAEVKHPFLLPSQIPYCGSPLVQPVGMRNAACSLELSSTDHEAIRYFRKTVATIHHTKNPEFSVYAIIFDIAKDNAMVMHLVLALGGREIEFRRNTITGRADDRGPESPLQHYCAALRLVSESLEMQQRGLGDLEALCSALFLMLMYEQKFGDVQGLGLTNHLNGAAWVITHYCKEIAASIVGAVGRAARPAALARKSHAPSQRSLFMARLFIWIAIQDAAASTFRLGGQLNRALHQAINIQDSAPWENFERINLFSSPLYRIMWADRYPQVELLDDIENHHIYGLLCASSQLRCMVANFSLLDDLGKQRQEPVIENAIEKVGYYYNDLFQVAGGLSLDTDNSHRLVANIRGIVPHYYAVVLEFHRANPRRKPQGQVQEIIELIMSLAAQDYRHGGDGSMVRIAWPLFVTAIVTDKCRYHDWIRNRLQSISKYGKNYERAYQYLVKMSQVGNAVGSRAGALEALDSVGLEAFVI</sequence>
<dbReference type="PANTHER" id="PTHR37534">
    <property type="entry name" value="TRANSCRIPTIONAL ACTIVATOR PROTEIN UGA3"/>
    <property type="match status" value="1"/>
</dbReference>
<dbReference type="GO" id="GO:0005634">
    <property type="term" value="C:nucleus"/>
    <property type="evidence" value="ECO:0007669"/>
    <property type="project" value="UniProtKB-SubCell"/>
</dbReference>
<dbReference type="Proteomes" id="UP000775872">
    <property type="component" value="Unassembled WGS sequence"/>
</dbReference>
<organism evidence="3 4">
    <name type="scientific">Clonostachys solani</name>
    <dbReference type="NCBI Taxonomy" id="160281"/>
    <lineage>
        <taxon>Eukaryota</taxon>
        <taxon>Fungi</taxon>
        <taxon>Dikarya</taxon>
        <taxon>Ascomycota</taxon>
        <taxon>Pezizomycotina</taxon>
        <taxon>Sordariomycetes</taxon>
        <taxon>Hypocreomycetidae</taxon>
        <taxon>Hypocreales</taxon>
        <taxon>Bionectriaceae</taxon>
        <taxon>Clonostachys</taxon>
    </lineage>
</organism>
<comment type="subcellular location">
    <subcellularLocation>
        <location evidence="1">Nucleus</location>
    </subcellularLocation>
</comment>
<evidence type="ECO:0000256" key="1">
    <source>
        <dbReference type="ARBA" id="ARBA00004123"/>
    </source>
</evidence>
<protein>
    <submittedName>
        <fullName evidence="3">Uncharacterized protein</fullName>
    </submittedName>
</protein>
<dbReference type="OrthoDB" id="4356994at2759"/>
<keyword evidence="2" id="KW-0539">Nucleus</keyword>
<keyword evidence="4" id="KW-1185">Reference proteome</keyword>
<reference evidence="3" key="1">
    <citation type="submission" date="2021-10" db="EMBL/GenBank/DDBJ databases">
        <authorList>
            <person name="Piombo E."/>
        </authorList>
    </citation>
    <scope>NUCLEOTIDE SEQUENCE</scope>
</reference>
<accession>A0A9N9ZFI7</accession>